<sequence>PHCGDCTKFVQCTNSQRYIFDCPTGLIFDAAYRKCSYAYDPTYIWDECTTSCSGKPYGLYAHCGDCSKFVKCYLGTLSTFDCLPNLYYNAAVGQCDYVQNAVCRTSPYTGPTSATSPTSPSGLNPLCITSCEGKNTGNHPDCDDCTQYFTCVGNTKFTMPCPSGTNYDTSTGACAFPADATC</sequence>
<dbReference type="Proteomes" id="UP000030746">
    <property type="component" value="Unassembled WGS sequence"/>
</dbReference>
<accession>V3ZZ30</accession>
<dbReference type="GO" id="GO:0008061">
    <property type="term" value="F:chitin binding"/>
    <property type="evidence" value="ECO:0007669"/>
    <property type="project" value="UniProtKB-KW"/>
</dbReference>
<feature type="domain" description="Chitin-binding type-2" evidence="6">
    <location>
        <begin position="49"/>
        <end position="105"/>
    </location>
</feature>
<organism evidence="7 8">
    <name type="scientific">Lottia gigantea</name>
    <name type="common">Giant owl limpet</name>
    <dbReference type="NCBI Taxonomy" id="225164"/>
    <lineage>
        <taxon>Eukaryota</taxon>
        <taxon>Metazoa</taxon>
        <taxon>Spiralia</taxon>
        <taxon>Lophotrochozoa</taxon>
        <taxon>Mollusca</taxon>
        <taxon>Gastropoda</taxon>
        <taxon>Patellogastropoda</taxon>
        <taxon>Lottioidea</taxon>
        <taxon>Lottiidae</taxon>
        <taxon>Lottia</taxon>
    </lineage>
</organism>
<evidence type="ECO:0000256" key="4">
    <source>
        <dbReference type="ARBA" id="ARBA00023157"/>
    </source>
</evidence>
<dbReference type="STRING" id="225164.V3ZZ30"/>
<feature type="domain" description="Chitin-binding type-2" evidence="6">
    <location>
        <begin position="128"/>
        <end position="182"/>
    </location>
</feature>
<reference evidence="7 8" key="1">
    <citation type="journal article" date="2013" name="Nature">
        <title>Insights into bilaterian evolution from three spiralian genomes.</title>
        <authorList>
            <person name="Simakov O."/>
            <person name="Marletaz F."/>
            <person name="Cho S.J."/>
            <person name="Edsinger-Gonzales E."/>
            <person name="Havlak P."/>
            <person name="Hellsten U."/>
            <person name="Kuo D.H."/>
            <person name="Larsson T."/>
            <person name="Lv J."/>
            <person name="Arendt D."/>
            <person name="Savage R."/>
            <person name="Osoegawa K."/>
            <person name="de Jong P."/>
            <person name="Grimwood J."/>
            <person name="Chapman J.A."/>
            <person name="Shapiro H."/>
            <person name="Aerts A."/>
            <person name="Otillar R.P."/>
            <person name="Terry A.Y."/>
            <person name="Boore J.L."/>
            <person name="Grigoriev I.V."/>
            <person name="Lindberg D.R."/>
            <person name="Seaver E.C."/>
            <person name="Weisblat D.A."/>
            <person name="Putnam N.H."/>
            <person name="Rokhsar D.S."/>
        </authorList>
    </citation>
    <scope>NUCLEOTIDE SEQUENCE [LARGE SCALE GENOMIC DNA]</scope>
</reference>
<dbReference type="InterPro" id="IPR036508">
    <property type="entry name" value="Chitin-bd_dom_sf"/>
</dbReference>
<dbReference type="GeneID" id="20253063"/>
<keyword evidence="3" id="KW-0677">Repeat</keyword>
<gene>
    <name evidence="7" type="ORF">LOTGIDRAFT_95655</name>
</gene>
<dbReference type="HOGENOM" id="CLU_1528917_0_0_1"/>
<evidence type="ECO:0000313" key="8">
    <source>
        <dbReference type="Proteomes" id="UP000030746"/>
    </source>
</evidence>
<dbReference type="GO" id="GO:0005576">
    <property type="term" value="C:extracellular region"/>
    <property type="evidence" value="ECO:0007669"/>
    <property type="project" value="InterPro"/>
</dbReference>
<feature type="domain" description="Chitin-binding type-2" evidence="6">
    <location>
        <begin position="1"/>
        <end position="48"/>
    </location>
</feature>
<protein>
    <recommendedName>
        <fullName evidence="6">Chitin-binding type-2 domain-containing protein</fullName>
    </recommendedName>
</protein>
<dbReference type="EMBL" id="KB203115">
    <property type="protein sequence ID" value="ESO86266.1"/>
    <property type="molecule type" value="Genomic_DNA"/>
</dbReference>
<dbReference type="AlphaFoldDB" id="V3ZZ30"/>
<dbReference type="OrthoDB" id="6020543at2759"/>
<dbReference type="PROSITE" id="PS50940">
    <property type="entry name" value="CHIT_BIND_II"/>
    <property type="match status" value="3"/>
</dbReference>
<keyword evidence="4" id="KW-1015">Disulfide bond</keyword>
<dbReference type="OMA" id="GTVQMCP"/>
<dbReference type="PANTHER" id="PTHR23301">
    <property type="entry name" value="CHITIN BINDING PERITROPHIN-A"/>
    <property type="match status" value="1"/>
</dbReference>
<evidence type="ECO:0000256" key="3">
    <source>
        <dbReference type="ARBA" id="ARBA00022737"/>
    </source>
</evidence>
<feature type="non-terminal residue" evidence="7">
    <location>
        <position position="182"/>
    </location>
</feature>
<dbReference type="PANTHER" id="PTHR23301:SF0">
    <property type="entry name" value="CHITIN-BINDING TYPE-2 DOMAIN-CONTAINING PROTEIN-RELATED"/>
    <property type="match status" value="1"/>
</dbReference>
<name>V3ZZ30_LOTGI</name>
<keyword evidence="5" id="KW-0325">Glycoprotein</keyword>
<evidence type="ECO:0000259" key="6">
    <source>
        <dbReference type="PROSITE" id="PS50940"/>
    </source>
</evidence>
<keyword evidence="2" id="KW-0732">Signal</keyword>
<dbReference type="CTD" id="20253063"/>
<dbReference type="InterPro" id="IPR002557">
    <property type="entry name" value="Chitin-bd_dom"/>
</dbReference>
<evidence type="ECO:0000313" key="7">
    <source>
        <dbReference type="EMBL" id="ESO86266.1"/>
    </source>
</evidence>
<dbReference type="KEGG" id="lgi:LOTGIDRAFT_95655"/>
<proteinExistence type="predicted"/>
<dbReference type="Gene3D" id="2.170.140.10">
    <property type="entry name" value="Chitin binding domain"/>
    <property type="match status" value="3"/>
</dbReference>
<dbReference type="SMART" id="SM00494">
    <property type="entry name" value="ChtBD2"/>
    <property type="match status" value="3"/>
</dbReference>
<dbReference type="Pfam" id="PF01607">
    <property type="entry name" value="CBM_14"/>
    <property type="match status" value="3"/>
</dbReference>
<keyword evidence="1" id="KW-0147">Chitin-binding</keyword>
<evidence type="ECO:0000256" key="2">
    <source>
        <dbReference type="ARBA" id="ARBA00022729"/>
    </source>
</evidence>
<dbReference type="InterPro" id="IPR051940">
    <property type="entry name" value="Chitin_bind-dev_reg"/>
</dbReference>
<evidence type="ECO:0000256" key="5">
    <source>
        <dbReference type="ARBA" id="ARBA00023180"/>
    </source>
</evidence>
<dbReference type="RefSeq" id="XP_009063038.1">
    <property type="nucleotide sequence ID" value="XM_009064790.1"/>
</dbReference>
<keyword evidence="8" id="KW-1185">Reference proteome</keyword>
<feature type="non-terminal residue" evidence="7">
    <location>
        <position position="1"/>
    </location>
</feature>
<evidence type="ECO:0000256" key="1">
    <source>
        <dbReference type="ARBA" id="ARBA00022669"/>
    </source>
</evidence>
<dbReference type="SUPFAM" id="SSF57625">
    <property type="entry name" value="Invertebrate chitin-binding proteins"/>
    <property type="match status" value="3"/>
</dbReference>